<protein>
    <submittedName>
        <fullName evidence="3">Uncharacterized protein</fullName>
    </submittedName>
</protein>
<keyword evidence="1" id="KW-0175">Coiled coil</keyword>
<dbReference type="PANTHER" id="PTHR12135">
    <property type="entry name" value="DNA REPAIR PROTEIN XP-C / RAD4"/>
    <property type="match status" value="1"/>
</dbReference>
<dbReference type="Proteomes" id="UP000001593">
    <property type="component" value="Unassembled WGS sequence"/>
</dbReference>
<accession>A7SYX2</accession>
<evidence type="ECO:0000313" key="4">
    <source>
        <dbReference type="Proteomes" id="UP000001593"/>
    </source>
</evidence>
<feature type="coiled-coil region" evidence="1">
    <location>
        <begin position="72"/>
        <end position="99"/>
    </location>
</feature>
<name>A7SYX2_NEMVE</name>
<dbReference type="HOGENOM" id="CLU_620096_0_0_1"/>
<dbReference type="InterPro" id="IPR038765">
    <property type="entry name" value="Papain-like_cys_pep_sf"/>
</dbReference>
<dbReference type="GO" id="GO:0003684">
    <property type="term" value="F:damaged DNA binding"/>
    <property type="evidence" value="ECO:0007669"/>
    <property type="project" value="InterPro"/>
</dbReference>
<proteinExistence type="predicted"/>
<dbReference type="InterPro" id="IPR036985">
    <property type="entry name" value="Transglutaminase-like_sf"/>
</dbReference>
<dbReference type="STRING" id="45351.A7SYX2"/>
<evidence type="ECO:0000313" key="3">
    <source>
        <dbReference type="EMBL" id="EDO31094.1"/>
    </source>
</evidence>
<dbReference type="GO" id="GO:0005634">
    <property type="term" value="C:nucleus"/>
    <property type="evidence" value="ECO:0007669"/>
    <property type="project" value="InterPro"/>
</dbReference>
<dbReference type="EMBL" id="DS469937">
    <property type="protein sequence ID" value="EDO31094.1"/>
    <property type="molecule type" value="Genomic_DNA"/>
</dbReference>
<keyword evidence="4" id="KW-1185">Reference proteome</keyword>
<dbReference type="SUPFAM" id="SSF54001">
    <property type="entry name" value="Cysteine proteinases"/>
    <property type="match status" value="1"/>
</dbReference>
<evidence type="ECO:0000256" key="2">
    <source>
        <dbReference type="SAM" id="Phobius"/>
    </source>
</evidence>
<dbReference type="eggNOG" id="KOG2179">
    <property type="taxonomic scope" value="Eukaryota"/>
</dbReference>
<feature type="transmembrane region" description="Helical" evidence="2">
    <location>
        <begin position="232"/>
        <end position="257"/>
    </location>
</feature>
<dbReference type="AlphaFoldDB" id="A7SYX2"/>
<evidence type="ECO:0000256" key="1">
    <source>
        <dbReference type="SAM" id="Coils"/>
    </source>
</evidence>
<dbReference type="InterPro" id="IPR004583">
    <property type="entry name" value="DNA_repair_Rad4"/>
</dbReference>
<reference evidence="3 4" key="1">
    <citation type="journal article" date="2007" name="Science">
        <title>Sea anemone genome reveals ancestral eumetazoan gene repertoire and genomic organization.</title>
        <authorList>
            <person name="Putnam N.H."/>
            <person name="Srivastava M."/>
            <person name="Hellsten U."/>
            <person name="Dirks B."/>
            <person name="Chapman J."/>
            <person name="Salamov A."/>
            <person name="Terry A."/>
            <person name="Shapiro H."/>
            <person name="Lindquist E."/>
            <person name="Kapitonov V.V."/>
            <person name="Jurka J."/>
            <person name="Genikhovich G."/>
            <person name="Grigoriev I.V."/>
            <person name="Lucas S.M."/>
            <person name="Steele R.E."/>
            <person name="Finnerty J.R."/>
            <person name="Technau U."/>
            <person name="Martindale M.Q."/>
            <person name="Rokhsar D.S."/>
        </authorList>
    </citation>
    <scope>NUCLEOTIDE SEQUENCE [LARGE SCALE GENOMIC DNA]</scope>
    <source>
        <strain evidence="4">CH2 X CH6</strain>
    </source>
</reference>
<keyword evidence="2" id="KW-1133">Transmembrane helix</keyword>
<dbReference type="InParanoid" id="A7SYX2"/>
<dbReference type="Gene3D" id="3.90.260.10">
    <property type="entry name" value="Transglutaminase-like"/>
    <property type="match status" value="1"/>
</dbReference>
<dbReference type="PANTHER" id="PTHR12135:SF0">
    <property type="entry name" value="DNA REPAIR PROTEIN COMPLEMENTING XP-C CELLS"/>
    <property type="match status" value="1"/>
</dbReference>
<organism evidence="3 4">
    <name type="scientific">Nematostella vectensis</name>
    <name type="common">Starlet sea anemone</name>
    <dbReference type="NCBI Taxonomy" id="45351"/>
    <lineage>
        <taxon>Eukaryota</taxon>
        <taxon>Metazoa</taxon>
        <taxon>Cnidaria</taxon>
        <taxon>Anthozoa</taxon>
        <taxon>Hexacorallia</taxon>
        <taxon>Actiniaria</taxon>
        <taxon>Edwardsiidae</taxon>
        <taxon>Nematostella</taxon>
    </lineage>
</organism>
<gene>
    <name evidence="3" type="ORF">NEMVEDRAFT_v1g219708</name>
</gene>
<keyword evidence="2" id="KW-0472">Membrane</keyword>
<feature type="transmembrane region" description="Helical" evidence="2">
    <location>
        <begin position="291"/>
        <end position="317"/>
    </location>
</feature>
<feature type="coiled-coil region" evidence="1">
    <location>
        <begin position="380"/>
        <end position="414"/>
    </location>
</feature>
<dbReference type="GO" id="GO:0006289">
    <property type="term" value="P:nucleotide-excision repair"/>
    <property type="evidence" value="ECO:0007669"/>
    <property type="project" value="InterPro"/>
</dbReference>
<sequence length="442" mass="49545">MAYIFYDVFDIFALVTWTQGDHGGEYNLYHTEAEGHHDHHHLQTSISSPHKTSPTKNVEISINVSGKKGKRKKTQEDMLKCIKRAVNRLQKEIQMNKHKVHLLALISRGFFRNSVCSSPILKAICLSSAPFNIIPKSKNKWDVVDVTNIVKWFQGEVYSLKDQCTIAEQWDKFTPPAPLNMLVALSSRRFSNHGALSPTTVTFDPLSSFKVIITGVLGYFGARDNNTPNNCMLGTMLGFAVTSCVFSCGMIICYSFALSEWSKYLRNPSYDRPYYYYYHSKYSSQTARTSIGIGTVLLLLALTEFFVALASSIYGFINSCIPATSTSQQQMVYLQGQPAQFGQPGVIAGATTMQTYPNQASFIIQQPIGAPAPQGYPQGLAALIKELGKLRSEKSDLEERLQSMQKRNADQEERELEAIAHVRDSVQMVENAVLERDQVRCD</sequence>
<keyword evidence="2" id="KW-0812">Transmembrane</keyword>